<dbReference type="InterPro" id="IPR037523">
    <property type="entry name" value="VOC_core"/>
</dbReference>
<keyword evidence="4" id="KW-0560">Oxidoreductase</keyword>
<keyword evidence="2" id="KW-0456">Lyase</keyword>
<dbReference type="GO" id="GO:0051213">
    <property type="term" value="F:dioxygenase activity"/>
    <property type="evidence" value="ECO:0007669"/>
    <property type="project" value="UniProtKB-KW"/>
</dbReference>
<feature type="binding site" evidence="2">
    <location>
        <position position="513"/>
    </location>
    <ligand>
        <name>Mg(2+)</name>
        <dbReference type="ChEBI" id="CHEBI:18420"/>
    </ligand>
</feature>
<feature type="domain" description="VOC" evidence="3">
    <location>
        <begin position="295"/>
        <end position="412"/>
    </location>
</feature>
<dbReference type="HAMAP" id="MF_02238">
    <property type="entry name" value="DSD"/>
    <property type="match status" value="1"/>
</dbReference>
<feature type="binding site" evidence="2">
    <location>
        <position position="134"/>
    </location>
    <ligand>
        <name>a divalent metal cation</name>
        <dbReference type="ChEBI" id="CHEBI:60240"/>
        <note>catalytic</note>
    </ligand>
</feature>
<proteinExistence type="inferred from homology"/>
<comment type="catalytic activity">
    <reaction evidence="2">
        <text>3-dehydroshikimate = 3,4-dihydroxybenzoate + H2O</text>
        <dbReference type="Rhea" id="RHEA:24848"/>
        <dbReference type="ChEBI" id="CHEBI:15377"/>
        <dbReference type="ChEBI" id="CHEBI:16630"/>
        <dbReference type="ChEBI" id="CHEBI:36241"/>
        <dbReference type="EC" id="4.2.1.118"/>
    </reaction>
</comment>
<name>A0A378UG96_BERDE</name>
<keyword evidence="4" id="KW-0670">Pyruvate</keyword>
<organism evidence="4 5">
    <name type="scientific">Bergeriella denitrificans</name>
    <name type="common">Neisseria denitrificans</name>
    <dbReference type="NCBI Taxonomy" id="494"/>
    <lineage>
        <taxon>Bacteria</taxon>
        <taxon>Pseudomonadati</taxon>
        <taxon>Pseudomonadota</taxon>
        <taxon>Betaproteobacteria</taxon>
        <taxon>Neisseriales</taxon>
        <taxon>Neisseriaceae</taxon>
        <taxon>Bergeriella</taxon>
    </lineage>
</organism>
<evidence type="ECO:0000259" key="3">
    <source>
        <dbReference type="PROSITE" id="PS51819"/>
    </source>
</evidence>
<dbReference type="GO" id="GO:0046872">
    <property type="term" value="F:metal ion binding"/>
    <property type="evidence" value="ECO:0007669"/>
    <property type="project" value="UniProtKB-UniRule"/>
</dbReference>
<feature type="binding site" evidence="2">
    <location>
        <position position="191"/>
    </location>
    <ligand>
        <name>a divalent metal cation</name>
        <dbReference type="ChEBI" id="CHEBI:60240"/>
        <note>catalytic</note>
    </ligand>
</feature>
<keyword evidence="1 2" id="KW-0479">Metal-binding</keyword>
<sequence length="628" mass="70161">MKHCIATVSLSGTLPEKLRAISAVGFEGVEIFENDLLYFDGSPADIRKMCEDLNLKIMLFQPFRDFEGGPRSKLAQQINRAERKFELMAELGTDRLLVCSNVQADTSTDDALIADDLHRLAETAAKHGMQVGYEALAWGRHVSSYRHAWDLVQTVNHPNLGIILDSFHTLSINDDLSRLKDIPPEKIVFLQIADAPLMKMDVLEWSRHYRNFPGQGELDVAAFLEPIIANGYNGPLSLEVFNDKFRAAPGVSTTSDAMRSLLFLEEQTASRLKNPAGVQAALFSPPAASAFQDTEFLEFAVNDDSAQRIDNILRQFGFQKTGLHKSKNVTLYQQGSINLILNAEPDSLAHAFFNAHGTSVCAAAYKVADADAMYRRAVEYGSIFYEGKVGPNERHIHAIRSPNGGLQYFVDSDIYSADFHMSKFQGRPHICRIDHTAYGVASEAMDSWTLHFAAIFGFQIEDDLTLPDPYGLMKSRVLRSADGRIRLPLNISENQRTIVSRSMASYKGAGLQHVAFASTDIFATVAALRSNGATLLDIPQNYYDDLQARFGLSDEFTAQLREHHLLYDTDGKGGEFLHAYSPLIEDRFFFEVCERRGGYDQYGAANTPVRLVAQDLYWKKHQESAAMR</sequence>
<feature type="binding site" evidence="2">
    <location>
        <position position="239"/>
    </location>
    <ligand>
        <name>a divalent metal cation</name>
        <dbReference type="ChEBI" id="CHEBI:60240"/>
        <note>catalytic</note>
    </ligand>
</feature>
<dbReference type="GO" id="GO:0046565">
    <property type="term" value="F:3-dehydroshikimate dehydratase activity"/>
    <property type="evidence" value="ECO:0007669"/>
    <property type="project" value="UniProtKB-UniRule"/>
</dbReference>
<dbReference type="EC" id="4.2.1.118" evidence="2"/>
<evidence type="ECO:0000313" key="4">
    <source>
        <dbReference type="EMBL" id="STZ76418.1"/>
    </source>
</evidence>
<comment type="function">
    <text evidence="2">Catalyzes the conversion of 3-dehydroshikimate to protocatechuate (3,4-dihydroxybenzoate), a common intermediate of quinate and shikimate degradation pathways.</text>
</comment>
<dbReference type="CDD" id="cd08342">
    <property type="entry name" value="HPPD_N_like"/>
    <property type="match status" value="1"/>
</dbReference>
<dbReference type="InterPro" id="IPR041736">
    <property type="entry name" value="4OHPhenylPyrv_dOase_N"/>
</dbReference>
<feature type="binding site" evidence="2">
    <location>
        <position position="165"/>
    </location>
    <ligand>
        <name>a divalent metal cation</name>
        <dbReference type="ChEBI" id="CHEBI:60240"/>
        <note>catalytic</note>
    </ligand>
</feature>
<feature type="binding site" evidence="2">
    <location>
        <position position="435"/>
    </location>
    <ligand>
        <name>Mg(2+)</name>
        <dbReference type="ChEBI" id="CHEBI:18420"/>
    </ligand>
</feature>
<dbReference type="InterPro" id="IPR029068">
    <property type="entry name" value="Glyas_Bleomycin-R_OHBP_Dase"/>
</dbReference>
<dbReference type="Gene3D" id="3.10.180.10">
    <property type="entry name" value="2,3-Dihydroxybiphenyl 1,2-Dioxygenase, domain 1"/>
    <property type="match status" value="2"/>
</dbReference>
<evidence type="ECO:0000313" key="5">
    <source>
        <dbReference type="Proteomes" id="UP000254651"/>
    </source>
</evidence>
<comment type="similarity">
    <text evidence="2">Belongs to the bacterial two-domain DSD family.</text>
</comment>
<dbReference type="InterPro" id="IPR036237">
    <property type="entry name" value="Xyl_isomerase-like_sf"/>
</dbReference>
<dbReference type="AlphaFoldDB" id="A0A378UG96"/>
<dbReference type="PANTHER" id="PTHR12110">
    <property type="entry name" value="HYDROXYPYRUVATE ISOMERASE"/>
    <property type="match status" value="1"/>
</dbReference>
<dbReference type="Gene3D" id="3.20.20.150">
    <property type="entry name" value="Divalent-metal-dependent TIM barrel enzymes"/>
    <property type="match status" value="1"/>
</dbReference>
<dbReference type="Pfam" id="PF00903">
    <property type="entry name" value="Glyoxalase"/>
    <property type="match status" value="1"/>
</dbReference>
<dbReference type="SUPFAM" id="SSF54593">
    <property type="entry name" value="Glyoxalase/Bleomycin resistance protein/Dihydroxybiphenyl dioxygenase"/>
    <property type="match status" value="1"/>
</dbReference>
<dbReference type="InterPro" id="IPR050312">
    <property type="entry name" value="IolE/XylAMocC-like"/>
</dbReference>
<evidence type="ECO:0000256" key="2">
    <source>
        <dbReference type="HAMAP-Rule" id="MF_02238"/>
    </source>
</evidence>
<comment type="pathway">
    <text evidence="2">Aromatic compound metabolism; 3,4-dihydroxybenzoate biosynthesis.</text>
</comment>
<keyword evidence="5" id="KW-1185">Reference proteome</keyword>
<dbReference type="EMBL" id="UGQS01000002">
    <property type="protein sequence ID" value="STZ76418.1"/>
    <property type="molecule type" value="Genomic_DNA"/>
</dbReference>
<protein>
    <recommendedName>
        <fullName evidence="2">3-dehydroshikimate dehydratase</fullName>
        <shortName evidence="2">DSD</shortName>
        <ecNumber evidence="2">4.2.1.118</ecNumber>
    </recommendedName>
</protein>
<reference evidence="4 5" key="1">
    <citation type="submission" date="2018-06" db="EMBL/GenBank/DDBJ databases">
        <authorList>
            <consortium name="Pathogen Informatics"/>
            <person name="Doyle S."/>
        </authorList>
    </citation>
    <scope>NUCLEOTIDE SEQUENCE [LARGE SCALE GENOMIC DNA]</scope>
    <source>
        <strain evidence="4 5">NCTC10295</strain>
    </source>
</reference>
<feature type="domain" description="VOC" evidence="3">
    <location>
        <begin position="432"/>
        <end position="579"/>
    </location>
</feature>
<dbReference type="SUPFAM" id="SSF51658">
    <property type="entry name" value="Xylose isomerase-like"/>
    <property type="match status" value="1"/>
</dbReference>
<dbReference type="Pfam" id="PF14696">
    <property type="entry name" value="Glyoxalase_5"/>
    <property type="match status" value="1"/>
</dbReference>
<comment type="cofactor">
    <cofactor evidence="2">
        <name>a divalent metal cation</name>
        <dbReference type="ChEBI" id="CHEBI:60240"/>
    </cofactor>
</comment>
<keyword evidence="4" id="KW-0223">Dioxygenase</keyword>
<accession>A0A378UG96</accession>
<dbReference type="RefSeq" id="WP_066078773.1">
    <property type="nucleotide sequence ID" value="NZ_CP181246.1"/>
</dbReference>
<dbReference type="InterPro" id="IPR004360">
    <property type="entry name" value="Glyas_Fos-R_dOase_dom"/>
</dbReference>
<dbReference type="PROSITE" id="PS51819">
    <property type="entry name" value="VOC"/>
    <property type="match status" value="2"/>
</dbReference>
<dbReference type="InterPro" id="IPR013022">
    <property type="entry name" value="Xyl_isomerase-like_TIM-brl"/>
</dbReference>
<evidence type="ECO:0000256" key="1">
    <source>
        <dbReference type="ARBA" id="ARBA00022723"/>
    </source>
</evidence>
<dbReference type="PANTHER" id="PTHR12110:SF21">
    <property type="entry name" value="XYLOSE ISOMERASE-LIKE TIM BARREL DOMAIN-CONTAINING PROTEIN"/>
    <property type="match status" value="1"/>
</dbReference>
<gene>
    <name evidence="4" type="primary">lly</name>
    <name evidence="4" type="ORF">NCTC10295_01182</name>
</gene>
<dbReference type="Pfam" id="PF01261">
    <property type="entry name" value="AP_endonuc_2"/>
    <property type="match status" value="1"/>
</dbReference>
<dbReference type="GO" id="GO:0046279">
    <property type="term" value="P:3,4-dihydroxybenzoate biosynthetic process"/>
    <property type="evidence" value="ECO:0007669"/>
    <property type="project" value="UniProtKB-UniRule"/>
</dbReference>
<feature type="binding site" evidence="2">
    <location>
        <position position="591"/>
    </location>
    <ligand>
        <name>Mg(2+)</name>
        <dbReference type="ChEBI" id="CHEBI:18420"/>
    </ligand>
</feature>
<dbReference type="Proteomes" id="UP000254651">
    <property type="component" value="Unassembled WGS sequence"/>
</dbReference>
<dbReference type="UniPathway" id="UPA00088"/>
<dbReference type="InterPro" id="IPR043700">
    <property type="entry name" value="DSD"/>
</dbReference>